<dbReference type="SUPFAM" id="SSF52096">
    <property type="entry name" value="ClpP/crotonase"/>
    <property type="match status" value="1"/>
</dbReference>
<feature type="signal peptide" evidence="10">
    <location>
        <begin position="1"/>
        <end position="18"/>
    </location>
</feature>
<dbReference type="Pfam" id="PF26549">
    <property type="entry name" value="Tricorn_N"/>
    <property type="match status" value="1"/>
</dbReference>
<evidence type="ECO:0000256" key="6">
    <source>
        <dbReference type="ARBA" id="ARBA00022825"/>
    </source>
</evidence>
<evidence type="ECO:0000256" key="7">
    <source>
        <dbReference type="PIRNR" id="PIRNR036421"/>
    </source>
</evidence>
<dbReference type="InterPro" id="IPR029045">
    <property type="entry name" value="ClpP/crotonase-like_dom_sf"/>
</dbReference>
<feature type="active site" description="Charge relay system" evidence="8">
    <location>
        <position position="1047"/>
    </location>
</feature>
<reference evidence="12" key="1">
    <citation type="submission" date="2021-03" db="EMBL/GenBank/DDBJ databases">
        <authorList>
            <person name="Wang G."/>
        </authorList>
    </citation>
    <scope>NUCLEOTIDE SEQUENCE</scope>
    <source>
        <strain evidence="12">KCTC 12899</strain>
    </source>
</reference>
<dbReference type="Proteomes" id="UP000664417">
    <property type="component" value="Unassembled WGS sequence"/>
</dbReference>
<evidence type="ECO:0000259" key="11">
    <source>
        <dbReference type="SMART" id="SM00245"/>
    </source>
</evidence>
<protein>
    <recommendedName>
        <fullName evidence="7">Tricorn protease homolog</fullName>
        <ecNumber evidence="7">3.4.21.-</ecNumber>
    </recommendedName>
</protein>
<keyword evidence="10" id="KW-0732">Signal</keyword>
<dbReference type="SMART" id="SM00245">
    <property type="entry name" value="TSPc"/>
    <property type="match status" value="1"/>
</dbReference>
<dbReference type="Pfam" id="PF14685">
    <property type="entry name" value="PDZ_Tricorn"/>
    <property type="match status" value="1"/>
</dbReference>
<evidence type="ECO:0000256" key="10">
    <source>
        <dbReference type="SAM" id="SignalP"/>
    </source>
</evidence>
<evidence type="ECO:0000256" key="1">
    <source>
        <dbReference type="ARBA" id="ARBA00004496"/>
    </source>
</evidence>
<gene>
    <name evidence="12" type="ORF">J3U88_25650</name>
</gene>
<evidence type="ECO:0000256" key="2">
    <source>
        <dbReference type="ARBA" id="ARBA00008524"/>
    </source>
</evidence>
<keyword evidence="4 7" id="KW-0645">Protease</keyword>
<dbReference type="GO" id="GO:0008236">
    <property type="term" value="F:serine-type peptidase activity"/>
    <property type="evidence" value="ECO:0007669"/>
    <property type="project" value="UniProtKB-UniRule"/>
</dbReference>
<keyword evidence="6 7" id="KW-0720">Serine protease</keyword>
<dbReference type="GO" id="GO:0005737">
    <property type="term" value="C:cytoplasm"/>
    <property type="evidence" value="ECO:0007669"/>
    <property type="project" value="UniProtKB-SubCell"/>
</dbReference>
<dbReference type="PANTHER" id="PTHR43253:SF1">
    <property type="entry name" value="TRICORN PROTEASE HOMOLOG 2-RELATED"/>
    <property type="match status" value="1"/>
</dbReference>
<sequence>MRLIGCILCALLHVAAFAGEGDARLLRFPDIHQDQIVFVAGGDLHLVSAQGGVAKRLTSHPGRELFPKFSPDGKWIAFSAEYNGTRQVYVMSAEGGAPRQLTYYNDVGPMPPRGGFDYQVMDWSPDGKHILFRGNRLPWGPRMGRFYTIPVEGGMEQPLAIPESGGGMYAPDGKSIVYTPISREWRTWKRTRGGRAQDVWTYNLENNTSKRLTTHIMTDNQPMWVGDQIYFTSDRNFTLNLFRVSPEGSEPVQVTQHDTWDALWPSAGPEQIVYENGGYLRVYHPAKNEDRQVSIQLVGDFPHTMAYRKNVRDFIDGFDISPSGKRLAITARGDLFSVPAKDGPVRTLMTGSKTRQRNPIWSPDGKWVAYLSDETGEYQLHVVAQDGGEPRQITRDFKMWPLQPEWSPDSKTIAIATKDRKLYLVDVASGDLTEVHKGVYGDVNDFSWSPDSRWLAYTRTADNQFSVIWVYDLAGKKHHQLTSHYISNFNPVFSPDGKYLYFLSNRDYNLSFSGYEFNYQYTNPTRIYAATLNADVDRPFAPKIDEVAIAADKPEAEAEPKEDKKGKGKKGKKDKKDKKDKNDEDKKEKADDDAIVLTVDGFEDRVFVLPMSSGRYLGLSAVKGGVLYVQLNDNGPAALKHFDMKSEKDKTVLKRVNGYRLSAKGTHILYRSGRNIGVVEAKPDQKPKHLKLNELEVKINPREEWTQIYHDAYLLMRDFFYDPNMHGYDWDALTERYRPLVNHVRTRHELDYILGELGGELNAGHYYVNSGDNAGVDRDASGLLGIEVTAHASGFYQISEILPGENWHPTFRSPLRDVGVSIPVGSFILAVDGVSVTTKDNFYMPLEGKGNQVVSLLVNDKPSREGARDVLVRTVTSETNLRYLKWVRERAAMVDKLSNGRVGYIHLPNTAFDGNRELFKHFYAQIDKDALLLDDRYNGGGFIPVWMIELLKRPVYSHWGMRDIKGFRSPTYAHTGPKAVLINHYSSSGGDAFPYYMRRHLGAKLFGTRTWGGLIGLQGNPGFVDGGGLSIPLFRFFDAETGNWEVENEGVEPDVEIYDRPEQIAKGEDPTLEAGVAHLLEELKKNPPKELKMPPAPNENKRN</sequence>
<dbReference type="Gene3D" id="2.130.10.10">
    <property type="entry name" value="YVTN repeat-like/Quinoprotein amine dehydrogenase"/>
    <property type="match status" value="1"/>
</dbReference>
<accession>A0A8J7U7Y4</accession>
<feature type="compositionally biased region" description="Basic and acidic residues" evidence="9">
    <location>
        <begin position="551"/>
        <end position="565"/>
    </location>
</feature>
<feature type="compositionally biased region" description="Basic and acidic residues" evidence="9">
    <location>
        <begin position="577"/>
        <end position="590"/>
    </location>
</feature>
<dbReference type="RefSeq" id="WP_207861864.1">
    <property type="nucleotide sequence ID" value="NZ_JAFREP010000028.1"/>
</dbReference>
<feature type="region of interest" description="Disordered" evidence="9">
    <location>
        <begin position="1083"/>
        <end position="1103"/>
    </location>
</feature>
<dbReference type="InterPro" id="IPR005151">
    <property type="entry name" value="Tail-specific_protease"/>
</dbReference>
<keyword evidence="5 7" id="KW-0378">Hydrolase</keyword>
<name>A0A8J7U7Y4_9BACT</name>
<evidence type="ECO:0000256" key="5">
    <source>
        <dbReference type="ARBA" id="ARBA00022801"/>
    </source>
</evidence>
<dbReference type="Gene3D" id="3.90.226.10">
    <property type="entry name" value="2-enoyl-CoA Hydratase, Chain A, domain 1"/>
    <property type="match status" value="1"/>
</dbReference>
<dbReference type="InterPro" id="IPR036034">
    <property type="entry name" value="PDZ_sf"/>
</dbReference>
<feature type="region of interest" description="Disordered" evidence="9">
    <location>
        <begin position="551"/>
        <end position="590"/>
    </location>
</feature>
<dbReference type="SUPFAM" id="SSF50156">
    <property type="entry name" value="PDZ domain-like"/>
    <property type="match status" value="1"/>
</dbReference>
<proteinExistence type="inferred from homology"/>
<dbReference type="SUPFAM" id="SSF69304">
    <property type="entry name" value="Tricorn protease N-terminal domain"/>
    <property type="match status" value="2"/>
</dbReference>
<dbReference type="EC" id="3.4.21.-" evidence="7"/>
<dbReference type="CDD" id="cd07562">
    <property type="entry name" value="Peptidase_S41_TRI"/>
    <property type="match status" value="1"/>
</dbReference>
<evidence type="ECO:0000256" key="4">
    <source>
        <dbReference type="ARBA" id="ARBA00022670"/>
    </source>
</evidence>
<comment type="similarity">
    <text evidence="2 7">Belongs to the peptidase S41B family.</text>
</comment>
<feature type="compositionally biased region" description="Basic and acidic residues" evidence="9">
    <location>
        <begin position="1083"/>
        <end position="1092"/>
    </location>
</feature>
<feature type="compositionally biased region" description="Basic residues" evidence="9">
    <location>
        <begin position="566"/>
        <end position="576"/>
    </location>
</feature>
<feature type="chain" id="PRO_5035148543" description="Tricorn protease homolog" evidence="10">
    <location>
        <begin position="19"/>
        <end position="1103"/>
    </location>
</feature>
<evidence type="ECO:0000256" key="9">
    <source>
        <dbReference type="SAM" id="MobiDB-lite"/>
    </source>
</evidence>
<feature type="active site" description="Nucleophile" evidence="8">
    <location>
        <position position="988"/>
    </location>
</feature>
<dbReference type="GO" id="GO:0006508">
    <property type="term" value="P:proteolysis"/>
    <property type="evidence" value="ECO:0007669"/>
    <property type="project" value="UniProtKB-UniRule"/>
</dbReference>
<dbReference type="InterPro" id="IPR015943">
    <property type="entry name" value="WD40/YVTN_repeat-like_dom_sf"/>
</dbReference>
<dbReference type="Gene3D" id="2.120.10.60">
    <property type="entry name" value="Tricorn protease N-terminal domain"/>
    <property type="match status" value="1"/>
</dbReference>
<evidence type="ECO:0000256" key="8">
    <source>
        <dbReference type="PIRSR" id="PIRSR036421-1"/>
    </source>
</evidence>
<comment type="caution">
    <text evidence="12">The sequence shown here is derived from an EMBL/GenBank/DDBJ whole genome shotgun (WGS) entry which is preliminary data.</text>
</comment>
<keyword evidence="3 7" id="KW-0963">Cytoplasm</keyword>
<dbReference type="Gene3D" id="3.30.750.44">
    <property type="match status" value="1"/>
</dbReference>
<dbReference type="Pfam" id="PF26550">
    <property type="entry name" value="Tricorn_2nd"/>
    <property type="match status" value="1"/>
</dbReference>
<evidence type="ECO:0000313" key="12">
    <source>
        <dbReference type="EMBL" id="MBO1321891.1"/>
    </source>
</evidence>
<dbReference type="PIRSF" id="PIRSF036421">
    <property type="entry name" value="Tricorn_protease"/>
    <property type="match status" value="1"/>
</dbReference>
<comment type="subcellular location">
    <subcellularLocation>
        <location evidence="1 7">Cytoplasm</location>
    </subcellularLocation>
</comment>
<dbReference type="InterPro" id="IPR028204">
    <property type="entry name" value="Tricorn_C1"/>
</dbReference>
<dbReference type="Pfam" id="PF14684">
    <property type="entry name" value="Tricorn_C1"/>
    <property type="match status" value="1"/>
</dbReference>
<feature type="domain" description="Tail specific protease" evidence="11">
    <location>
        <begin position="867"/>
        <end position="1058"/>
    </location>
</feature>
<keyword evidence="13" id="KW-1185">Reference proteome</keyword>
<dbReference type="InterPro" id="IPR012393">
    <property type="entry name" value="Tricorn_protease"/>
</dbReference>
<organism evidence="12 13">
    <name type="scientific">Acanthopleuribacter pedis</name>
    <dbReference type="NCBI Taxonomy" id="442870"/>
    <lineage>
        <taxon>Bacteria</taxon>
        <taxon>Pseudomonadati</taxon>
        <taxon>Acidobacteriota</taxon>
        <taxon>Holophagae</taxon>
        <taxon>Acanthopleuribacterales</taxon>
        <taxon>Acanthopleuribacteraceae</taxon>
        <taxon>Acanthopleuribacter</taxon>
    </lineage>
</organism>
<dbReference type="PANTHER" id="PTHR43253">
    <property type="entry name" value="TRICORN PROTEASE HOMOLOG 2-RELATED"/>
    <property type="match status" value="1"/>
</dbReference>
<comment type="function">
    <text evidence="7">Degrades oligopeptides.</text>
</comment>
<dbReference type="EMBL" id="JAFREP010000028">
    <property type="protein sequence ID" value="MBO1321891.1"/>
    <property type="molecule type" value="Genomic_DNA"/>
</dbReference>
<evidence type="ECO:0000313" key="13">
    <source>
        <dbReference type="Proteomes" id="UP000664417"/>
    </source>
</evidence>
<dbReference type="Gene3D" id="2.30.42.10">
    <property type="match status" value="1"/>
</dbReference>
<feature type="active site" description="Charge relay system" evidence="8">
    <location>
        <position position="765"/>
    </location>
</feature>
<evidence type="ECO:0000256" key="3">
    <source>
        <dbReference type="ARBA" id="ARBA00022490"/>
    </source>
</evidence>
<dbReference type="InterPro" id="IPR029414">
    <property type="entry name" value="Tricorn_PDZ"/>
</dbReference>
<dbReference type="Pfam" id="PF03572">
    <property type="entry name" value="Peptidase_S41"/>
    <property type="match status" value="1"/>
</dbReference>
<dbReference type="AlphaFoldDB" id="A0A8J7U7Y4"/>